<comment type="similarity">
    <text evidence="1 4">Belongs to the enoyl-CoA hydratase/isomerase family.</text>
</comment>
<keyword evidence="6" id="KW-1185">Reference proteome</keyword>
<comment type="caution">
    <text evidence="5">The sequence shown here is derived from an EMBL/GenBank/DDBJ whole genome shotgun (WGS) entry which is preliminary data.</text>
</comment>
<accession>A0ABW0GKL9</accession>
<keyword evidence="2" id="KW-0443">Lipid metabolism</keyword>
<evidence type="ECO:0000256" key="2">
    <source>
        <dbReference type="ARBA" id="ARBA00023098"/>
    </source>
</evidence>
<name>A0ABW0GKL9_9MICO</name>
<dbReference type="SUPFAM" id="SSF52096">
    <property type="entry name" value="ClpP/crotonase"/>
    <property type="match status" value="1"/>
</dbReference>
<dbReference type="Pfam" id="PF00378">
    <property type="entry name" value="ECH_1"/>
    <property type="match status" value="1"/>
</dbReference>
<gene>
    <name evidence="5" type="ORF">ACFPJ6_05495</name>
</gene>
<sequence>MEQQWVRLVDEDEAGHVVSLVLDRPEARNAISVLLARQLGAATAELARRPGLRAVVLRSSRADAFCVGADLKERRGATTEDLLAARDTNRGAYGGVLGLPVPVVAAVTGYALGGGCELALSCDLVVGDAGTVLGLPEVGVGLLPGGGGTQLAVRRLGWGRAADLVLTARRVGGEEAYRLGLLDRLVADGTVVDEALDVARTVASRSPRAVRLAKQAMRDGAHRPLPDALDVEDAAWRQVVGGPDRVEGIAAFVEKREPRWADPA</sequence>
<dbReference type="InterPro" id="IPR029045">
    <property type="entry name" value="ClpP/crotonase-like_dom_sf"/>
</dbReference>
<dbReference type="Proteomes" id="UP001596122">
    <property type="component" value="Unassembled WGS sequence"/>
</dbReference>
<dbReference type="InterPro" id="IPR001753">
    <property type="entry name" value="Enoyl-CoA_hydra/iso"/>
</dbReference>
<dbReference type="PROSITE" id="PS00166">
    <property type="entry name" value="ENOYL_COA_HYDRATASE"/>
    <property type="match status" value="1"/>
</dbReference>
<keyword evidence="3" id="KW-0456">Lyase</keyword>
<evidence type="ECO:0000313" key="6">
    <source>
        <dbReference type="Proteomes" id="UP001596122"/>
    </source>
</evidence>
<evidence type="ECO:0000313" key="5">
    <source>
        <dbReference type="EMBL" id="MFC5380237.1"/>
    </source>
</evidence>
<dbReference type="PANTHER" id="PTHR11941">
    <property type="entry name" value="ENOYL-COA HYDRATASE-RELATED"/>
    <property type="match status" value="1"/>
</dbReference>
<dbReference type="RefSeq" id="WP_340267180.1">
    <property type="nucleotide sequence ID" value="NZ_JBBEOG010000001.1"/>
</dbReference>
<dbReference type="PANTHER" id="PTHR11941:SF169">
    <property type="entry name" value="(7AS)-7A-METHYL-1,5-DIOXO-2,3,5,6,7,7A-HEXAHYDRO-1H-INDENE-CARBOXYL-COA HYDROLASE"/>
    <property type="match status" value="1"/>
</dbReference>
<dbReference type="EMBL" id="JBHSLD010000006">
    <property type="protein sequence ID" value="MFC5380237.1"/>
    <property type="molecule type" value="Genomic_DNA"/>
</dbReference>
<evidence type="ECO:0000256" key="1">
    <source>
        <dbReference type="ARBA" id="ARBA00005254"/>
    </source>
</evidence>
<dbReference type="InterPro" id="IPR018376">
    <property type="entry name" value="Enoyl-CoA_hyd/isom_CS"/>
</dbReference>
<protein>
    <submittedName>
        <fullName evidence="5">Enoyl-CoA hydratase/isomerase family protein</fullName>
    </submittedName>
</protein>
<evidence type="ECO:0000256" key="4">
    <source>
        <dbReference type="RuleBase" id="RU003707"/>
    </source>
</evidence>
<evidence type="ECO:0000256" key="3">
    <source>
        <dbReference type="ARBA" id="ARBA00023239"/>
    </source>
</evidence>
<dbReference type="CDD" id="cd06558">
    <property type="entry name" value="crotonase-like"/>
    <property type="match status" value="1"/>
</dbReference>
<reference evidence="6" key="1">
    <citation type="journal article" date="2019" name="Int. J. Syst. Evol. Microbiol.">
        <title>The Global Catalogue of Microorganisms (GCM) 10K type strain sequencing project: providing services to taxonomists for standard genome sequencing and annotation.</title>
        <authorList>
            <consortium name="The Broad Institute Genomics Platform"/>
            <consortium name="The Broad Institute Genome Sequencing Center for Infectious Disease"/>
            <person name="Wu L."/>
            <person name="Ma J."/>
        </authorList>
    </citation>
    <scope>NUCLEOTIDE SEQUENCE [LARGE SCALE GENOMIC DNA]</scope>
    <source>
        <strain evidence="6">CCUG 43114</strain>
    </source>
</reference>
<dbReference type="Gene3D" id="3.90.226.10">
    <property type="entry name" value="2-enoyl-CoA Hydratase, Chain A, domain 1"/>
    <property type="match status" value="1"/>
</dbReference>
<organism evidence="5 6">
    <name type="scientific">Aquipuribacter nitratireducens</name>
    <dbReference type="NCBI Taxonomy" id="650104"/>
    <lineage>
        <taxon>Bacteria</taxon>
        <taxon>Bacillati</taxon>
        <taxon>Actinomycetota</taxon>
        <taxon>Actinomycetes</taxon>
        <taxon>Micrococcales</taxon>
        <taxon>Intrasporangiaceae</taxon>
        <taxon>Aquipuribacter</taxon>
    </lineage>
</organism>
<proteinExistence type="inferred from homology"/>